<protein>
    <submittedName>
        <fullName evidence="1">Uncharacterized protein</fullName>
    </submittedName>
</protein>
<name>A0ACD4ZBT2_9ACTN</name>
<proteinExistence type="predicted"/>
<accession>A0ACD4ZBT2</accession>
<evidence type="ECO:0000313" key="1">
    <source>
        <dbReference type="EMBL" id="WSB95665.1"/>
    </source>
</evidence>
<sequence length="241" mass="26276">MFEKEYAAVAKVIDLLLEEQAYTAGIDLRVDQRAQELAKTLRRHGRRALGDEEFDRLMAAFVAFASVRGRGNEQARENFLARVEDAWASSTRRNATDILMMLRATRPQAETLHDDTGHPMLELLVSSVAQAARRWGGQLGPVSVLADEQTALTDDGLENITKVVRNGWGATPSSRQRPVDLRALVRGTSMNHPSIQLADLLAGAVRVSYEHQAGTKLSEAGEDLWPAVVPLLDGASAAPGP</sequence>
<evidence type="ECO:0000313" key="2">
    <source>
        <dbReference type="Proteomes" id="UP001348369"/>
    </source>
</evidence>
<dbReference type="EMBL" id="CP109109">
    <property type="protein sequence ID" value="WSB95665.1"/>
    <property type="molecule type" value="Genomic_DNA"/>
</dbReference>
<gene>
    <name evidence="1" type="ORF">OG835_00500</name>
</gene>
<keyword evidence="2" id="KW-1185">Reference proteome</keyword>
<organism evidence="1 2">
    <name type="scientific">Streptomyces scopuliridis</name>
    <dbReference type="NCBI Taxonomy" id="452529"/>
    <lineage>
        <taxon>Bacteria</taxon>
        <taxon>Bacillati</taxon>
        <taxon>Actinomycetota</taxon>
        <taxon>Actinomycetes</taxon>
        <taxon>Kitasatosporales</taxon>
        <taxon>Streptomycetaceae</taxon>
        <taxon>Streptomyces</taxon>
    </lineage>
</organism>
<reference evidence="1" key="1">
    <citation type="submission" date="2022-10" db="EMBL/GenBank/DDBJ databases">
        <title>The complete genomes of actinobacterial strains from the NBC collection.</title>
        <authorList>
            <person name="Joergensen T.S."/>
            <person name="Alvarez Arevalo M."/>
            <person name="Sterndorff E.B."/>
            <person name="Faurdal D."/>
            <person name="Vuksanovic O."/>
            <person name="Mourched A.-S."/>
            <person name="Charusanti P."/>
            <person name="Shaw S."/>
            <person name="Blin K."/>
            <person name="Weber T."/>
        </authorList>
    </citation>
    <scope>NUCLEOTIDE SEQUENCE</scope>
    <source>
        <strain evidence="1">NBC 01771</strain>
    </source>
</reference>
<dbReference type="Proteomes" id="UP001348369">
    <property type="component" value="Chromosome"/>
</dbReference>